<accession>A0A3D9KZC4</accession>
<feature type="domain" description="XdhC Rossmann" evidence="2">
    <location>
        <begin position="206"/>
        <end position="351"/>
    </location>
</feature>
<dbReference type="AlphaFoldDB" id="A0A3D9KZC4"/>
<reference evidence="3 4" key="1">
    <citation type="submission" date="2018-07" db="EMBL/GenBank/DDBJ databases">
        <title>Genomic Encyclopedia of Type Strains, Phase IV (KMG-IV): sequencing the most valuable type-strain genomes for metagenomic binning, comparative biology and taxonomic classification.</title>
        <authorList>
            <person name="Goeker M."/>
        </authorList>
    </citation>
    <scope>NUCLEOTIDE SEQUENCE [LARGE SCALE GENOMIC DNA]</scope>
    <source>
        <strain evidence="3 4">DSM 4134</strain>
    </source>
</reference>
<dbReference type="PANTHER" id="PTHR30388">
    <property type="entry name" value="ALDEHYDE OXIDOREDUCTASE MOLYBDENUM COFACTOR ASSEMBLY PROTEIN"/>
    <property type="match status" value="1"/>
</dbReference>
<dbReference type="Pfam" id="PF13478">
    <property type="entry name" value="XdhC_C"/>
    <property type="match status" value="1"/>
</dbReference>
<evidence type="ECO:0000259" key="1">
    <source>
        <dbReference type="Pfam" id="PF02625"/>
    </source>
</evidence>
<proteinExistence type="predicted"/>
<evidence type="ECO:0008006" key="5">
    <source>
        <dbReference type="Google" id="ProtNLM"/>
    </source>
</evidence>
<name>A0A3D9KZC4_MARFU</name>
<dbReference type="Gene3D" id="3.40.50.720">
    <property type="entry name" value="NAD(P)-binding Rossmann-like Domain"/>
    <property type="match status" value="1"/>
</dbReference>
<evidence type="ECO:0000313" key="3">
    <source>
        <dbReference type="EMBL" id="RED92208.1"/>
    </source>
</evidence>
<dbReference type="PANTHER" id="PTHR30388:SF4">
    <property type="entry name" value="MOLYBDENUM COFACTOR INSERTION CHAPERONE PAOD"/>
    <property type="match status" value="1"/>
</dbReference>
<sequence length="384" mass="42207">MKEIKEIIAAYDRATSRNMRCVLATVVHVEGSSYRGAGARMLVDEYGQMTGAISGGCLEGDALQKALHALAQNRTKLVTYDTGDEADAIVGAQLGCDGVIQVLFEPLEASNSQVIELLRVVTSDRETRAVVTFFDLDKSGGQHLGTVALATGNELHGQLPDEQLRRQLQRDMELTKNNKCSLFRKYQLQNQSIYAFIELFEAPRQLVIVGAGNDARVLAQLAEPLGWELTVVDGRPSHASKDRFVSSCQVLVSRPEAVLENIPVDDQTAFVLITHNYHYDLAVLQQLLMATEVPYIGLLGPKKKFLRMQDELNASGVAIAKDAWERVYAPVGLEIGAETPAEIGLSILAEVQAAFAQKPGGYLRDKKGTIHSQRNKQFETIDLR</sequence>
<dbReference type="OrthoDB" id="9773039at2"/>
<organism evidence="3 4">
    <name type="scientific">Marinoscillum furvescens DSM 4134</name>
    <dbReference type="NCBI Taxonomy" id="1122208"/>
    <lineage>
        <taxon>Bacteria</taxon>
        <taxon>Pseudomonadati</taxon>
        <taxon>Bacteroidota</taxon>
        <taxon>Cytophagia</taxon>
        <taxon>Cytophagales</taxon>
        <taxon>Reichenbachiellaceae</taxon>
        <taxon>Marinoscillum</taxon>
    </lineage>
</organism>
<dbReference type="EMBL" id="QREG01000032">
    <property type="protein sequence ID" value="RED92208.1"/>
    <property type="molecule type" value="Genomic_DNA"/>
</dbReference>
<dbReference type="InterPro" id="IPR027051">
    <property type="entry name" value="XdhC_Rossmann_dom"/>
</dbReference>
<protein>
    <recommendedName>
        <fullName evidence="5">Xanthine/CO dehydrogenase XdhC/CoxF family maturation factor</fullName>
    </recommendedName>
</protein>
<comment type="caution">
    <text evidence="3">The sequence shown here is derived from an EMBL/GenBank/DDBJ whole genome shotgun (WGS) entry which is preliminary data.</text>
</comment>
<evidence type="ECO:0000313" key="4">
    <source>
        <dbReference type="Proteomes" id="UP000256779"/>
    </source>
</evidence>
<feature type="domain" description="XdhC- CoxI" evidence="1">
    <location>
        <begin position="17"/>
        <end position="81"/>
    </location>
</feature>
<dbReference type="RefSeq" id="WP_115870299.1">
    <property type="nucleotide sequence ID" value="NZ_QREG01000032.1"/>
</dbReference>
<evidence type="ECO:0000259" key="2">
    <source>
        <dbReference type="Pfam" id="PF13478"/>
    </source>
</evidence>
<dbReference type="InterPro" id="IPR052698">
    <property type="entry name" value="MoCofactor_Util/Proc"/>
</dbReference>
<dbReference type="Proteomes" id="UP000256779">
    <property type="component" value="Unassembled WGS sequence"/>
</dbReference>
<dbReference type="Pfam" id="PF02625">
    <property type="entry name" value="XdhC_CoxI"/>
    <property type="match status" value="1"/>
</dbReference>
<keyword evidence="4" id="KW-1185">Reference proteome</keyword>
<dbReference type="InterPro" id="IPR003777">
    <property type="entry name" value="XdhC_CoxI"/>
</dbReference>
<gene>
    <name evidence="3" type="ORF">C7460_13220</name>
</gene>